<evidence type="ECO:0000313" key="4">
    <source>
        <dbReference type="EMBL" id="KAH7094700.1"/>
    </source>
</evidence>
<organism evidence="4 5">
    <name type="scientific">Paraphoma chrysanthemicola</name>
    <dbReference type="NCBI Taxonomy" id="798071"/>
    <lineage>
        <taxon>Eukaryota</taxon>
        <taxon>Fungi</taxon>
        <taxon>Dikarya</taxon>
        <taxon>Ascomycota</taxon>
        <taxon>Pezizomycotina</taxon>
        <taxon>Dothideomycetes</taxon>
        <taxon>Pleosporomycetidae</taxon>
        <taxon>Pleosporales</taxon>
        <taxon>Pleosporineae</taxon>
        <taxon>Phaeosphaeriaceae</taxon>
        <taxon>Paraphoma</taxon>
    </lineage>
</organism>
<dbReference type="OrthoDB" id="3687632at2759"/>
<dbReference type="SUPFAM" id="SSF57716">
    <property type="entry name" value="Glucocorticoid receptor-like (DNA-binding domain)"/>
    <property type="match status" value="1"/>
</dbReference>
<proteinExistence type="predicted"/>
<dbReference type="GO" id="GO:0043565">
    <property type="term" value="F:sequence-specific DNA binding"/>
    <property type="evidence" value="ECO:0007669"/>
    <property type="project" value="InterPro"/>
</dbReference>
<feature type="region of interest" description="Disordered" evidence="2">
    <location>
        <begin position="657"/>
        <end position="678"/>
    </location>
</feature>
<keyword evidence="5" id="KW-1185">Reference proteome</keyword>
<keyword evidence="1" id="KW-0862">Zinc</keyword>
<keyword evidence="1" id="KW-0863">Zinc-finger</keyword>
<evidence type="ECO:0000256" key="1">
    <source>
        <dbReference type="PROSITE-ProRule" id="PRU00094"/>
    </source>
</evidence>
<evidence type="ECO:0000256" key="2">
    <source>
        <dbReference type="SAM" id="MobiDB-lite"/>
    </source>
</evidence>
<name>A0A8K0RGU3_9PLEO</name>
<dbReference type="Pfam" id="PF22893">
    <property type="entry name" value="ULD_2"/>
    <property type="match status" value="1"/>
</dbReference>
<dbReference type="AlphaFoldDB" id="A0A8K0RGU3"/>
<evidence type="ECO:0000259" key="3">
    <source>
        <dbReference type="PROSITE" id="PS50114"/>
    </source>
</evidence>
<protein>
    <recommendedName>
        <fullName evidence="3">GATA-type domain-containing protein</fullName>
    </recommendedName>
</protein>
<sequence>MAVPFGFSAGDFVASLHLLNKAIAALRDSDGANSQFQLTILELESLAFTLQRVQGLDPSDPASDTFKKLQFLGHQCHVPIDNFLSRIRKLSPELGEHFPHEPKPFQKYAQKPFRQVQWGIQLKKHVSDLKAAISPQLAAIQILLQLLDIERQGKYGSHVNAFAQSARELSTSIRSHNETINAKLGEVSTAASVNIALRSLDGLDIKIADLNEQIISRLDVLQATISAPMDVLQPTAHAQLVKPIYHRGTVDCLTPALPHESEHERPLVVTRPTQSITMDTTIGEIIDLLREGANILFLRLWIILSVMQTMFGKMIIARLPSMLLSNNIRFEDALGRLVSLPYEDFRHLPVFLARLQCQFSDTPGREKVGSNHFHILLQQSGQMIRTEEDWRHSVRPGVRLQMSMVFDKVGFEEIWYVDQSCPRCKTSRRVKTSTNIMSCSNCGFAYHHQNSDDTPVWSTLSSIVSLKMSANTTQTLSRTQKESLKLFKNVHVVRTCKNPDCFTQVSPRWGSDRHGHLLCDACDKSARLYGSPRPQDRDGWIDKEDDEYQPENPSTYRSSTFDRGGDNETSDEALSRLGFSVPAIPPFTTEPVALLGDSASMWDTASYNIPSNLFTQTLCNTYTLPGTISNSHLDYASRLPYHNLWSPWLPKRSTEIDESKTISGTGDDSLMGKAGSSQ</sequence>
<dbReference type="Proteomes" id="UP000813461">
    <property type="component" value="Unassembled WGS sequence"/>
</dbReference>
<dbReference type="InterPro" id="IPR000679">
    <property type="entry name" value="Znf_GATA"/>
</dbReference>
<dbReference type="PROSITE" id="PS50114">
    <property type="entry name" value="GATA_ZN_FINGER_2"/>
    <property type="match status" value="1"/>
</dbReference>
<dbReference type="PANTHER" id="PTHR38886">
    <property type="entry name" value="SESA DOMAIN-CONTAINING PROTEIN"/>
    <property type="match status" value="1"/>
</dbReference>
<feature type="region of interest" description="Disordered" evidence="2">
    <location>
        <begin position="533"/>
        <end position="571"/>
    </location>
</feature>
<keyword evidence="1" id="KW-0479">Metal-binding</keyword>
<gene>
    <name evidence="4" type="ORF">FB567DRAFT_510851</name>
</gene>
<comment type="caution">
    <text evidence="4">The sequence shown here is derived from an EMBL/GenBank/DDBJ whole genome shotgun (WGS) entry which is preliminary data.</text>
</comment>
<feature type="compositionally biased region" description="Polar residues" evidence="2">
    <location>
        <begin position="551"/>
        <end position="561"/>
    </location>
</feature>
<evidence type="ECO:0000313" key="5">
    <source>
        <dbReference type="Proteomes" id="UP000813461"/>
    </source>
</evidence>
<dbReference type="InterPro" id="IPR054464">
    <property type="entry name" value="ULD_fung"/>
</dbReference>
<dbReference type="GO" id="GO:0006355">
    <property type="term" value="P:regulation of DNA-templated transcription"/>
    <property type="evidence" value="ECO:0007669"/>
    <property type="project" value="InterPro"/>
</dbReference>
<reference evidence="4" key="1">
    <citation type="journal article" date="2021" name="Nat. Commun.">
        <title>Genetic determinants of endophytism in the Arabidopsis root mycobiome.</title>
        <authorList>
            <person name="Mesny F."/>
            <person name="Miyauchi S."/>
            <person name="Thiergart T."/>
            <person name="Pickel B."/>
            <person name="Atanasova L."/>
            <person name="Karlsson M."/>
            <person name="Huettel B."/>
            <person name="Barry K.W."/>
            <person name="Haridas S."/>
            <person name="Chen C."/>
            <person name="Bauer D."/>
            <person name="Andreopoulos W."/>
            <person name="Pangilinan J."/>
            <person name="LaButti K."/>
            <person name="Riley R."/>
            <person name="Lipzen A."/>
            <person name="Clum A."/>
            <person name="Drula E."/>
            <person name="Henrissat B."/>
            <person name="Kohler A."/>
            <person name="Grigoriev I.V."/>
            <person name="Martin F.M."/>
            <person name="Hacquard S."/>
        </authorList>
    </citation>
    <scope>NUCLEOTIDE SEQUENCE</scope>
    <source>
        <strain evidence="4">MPI-SDFR-AT-0120</strain>
    </source>
</reference>
<dbReference type="GO" id="GO:0008270">
    <property type="term" value="F:zinc ion binding"/>
    <property type="evidence" value="ECO:0007669"/>
    <property type="project" value="UniProtKB-KW"/>
</dbReference>
<dbReference type="EMBL" id="JAGMVJ010000001">
    <property type="protein sequence ID" value="KAH7094700.1"/>
    <property type="molecule type" value="Genomic_DNA"/>
</dbReference>
<dbReference type="PANTHER" id="PTHR38886:SF1">
    <property type="entry name" value="NACHT-NTPASE AND P-LOOP NTPASES N-TERMINAL DOMAIN-CONTAINING PROTEIN"/>
    <property type="match status" value="1"/>
</dbReference>
<feature type="domain" description="GATA-type" evidence="3">
    <location>
        <begin position="500"/>
        <end position="534"/>
    </location>
</feature>
<accession>A0A8K0RGU3</accession>